<dbReference type="PATRIC" id="fig|746697.3.peg.1064"/>
<dbReference type="eggNOG" id="COG4412">
    <property type="taxonomic scope" value="Bacteria"/>
</dbReference>
<feature type="domain" description="Secretion system C-terminal sorting" evidence="3">
    <location>
        <begin position="424"/>
        <end position="485"/>
    </location>
</feature>
<dbReference type="eggNOG" id="COG1572">
    <property type="taxonomic scope" value="Bacteria"/>
</dbReference>
<evidence type="ECO:0000259" key="3">
    <source>
        <dbReference type="Pfam" id="PF18962"/>
    </source>
</evidence>
<dbReference type="EMBL" id="CP003280">
    <property type="protein sequence ID" value="AFL80556.1"/>
    <property type="molecule type" value="Genomic_DNA"/>
</dbReference>
<protein>
    <recommendedName>
        <fullName evidence="3">Secretion system C-terminal sorting domain-containing protein</fullName>
    </recommendedName>
</protein>
<keyword evidence="1 2" id="KW-0732">Signal</keyword>
<dbReference type="Proteomes" id="UP000006049">
    <property type="component" value="Chromosome"/>
</dbReference>
<name>I3YU88_AEQSU</name>
<dbReference type="STRING" id="746697.Aeqsu_1057"/>
<proteinExistence type="predicted"/>
<dbReference type="HOGENOM" id="CLU_534892_0_0_10"/>
<dbReference type="Pfam" id="PF17164">
    <property type="entry name" value="DUF5122"/>
    <property type="match status" value="3"/>
</dbReference>
<dbReference type="RefSeq" id="WP_014781814.1">
    <property type="nucleotide sequence ID" value="NC_018013.1"/>
</dbReference>
<dbReference type="AlphaFoldDB" id="I3YU88"/>
<dbReference type="Pfam" id="PF18962">
    <property type="entry name" value="Por_Secre_tail"/>
    <property type="match status" value="1"/>
</dbReference>
<organism evidence="4 5">
    <name type="scientific">Aequorivita sublithincola (strain DSM 14238 / LMG 21431 / ACAM 643 / 9-3)</name>
    <dbReference type="NCBI Taxonomy" id="746697"/>
    <lineage>
        <taxon>Bacteria</taxon>
        <taxon>Pseudomonadati</taxon>
        <taxon>Bacteroidota</taxon>
        <taxon>Flavobacteriia</taxon>
        <taxon>Flavobacteriales</taxon>
        <taxon>Flavobacteriaceae</taxon>
        <taxon>Aequorivita</taxon>
    </lineage>
</organism>
<dbReference type="OrthoDB" id="9805017at2"/>
<keyword evidence="5" id="KW-1185">Reference proteome</keyword>
<dbReference type="InterPro" id="IPR013431">
    <property type="entry name" value="Delta_60_rpt"/>
</dbReference>
<evidence type="ECO:0000256" key="2">
    <source>
        <dbReference type="SAM" id="SignalP"/>
    </source>
</evidence>
<dbReference type="NCBIfam" id="TIGR04183">
    <property type="entry name" value="Por_Secre_tail"/>
    <property type="match status" value="1"/>
</dbReference>
<dbReference type="KEGG" id="asl:Aeqsu_1057"/>
<dbReference type="Gene3D" id="2.80.10.50">
    <property type="match status" value="2"/>
</dbReference>
<evidence type="ECO:0000313" key="4">
    <source>
        <dbReference type="EMBL" id="AFL80556.1"/>
    </source>
</evidence>
<reference evidence="4 5" key="1">
    <citation type="submission" date="2012-06" db="EMBL/GenBank/DDBJ databases">
        <title>The complete genome of Aequorivita sublithincola DSM 14238.</title>
        <authorList>
            <consortium name="US DOE Joint Genome Institute (JGI-PGF)"/>
            <person name="Lucas S."/>
            <person name="Copeland A."/>
            <person name="Lapidus A."/>
            <person name="Goodwin L."/>
            <person name="Pitluck S."/>
            <person name="Peters L."/>
            <person name="Munk A.C.C."/>
            <person name="Kyrpides N."/>
            <person name="Mavromatis K."/>
            <person name="Pagani I."/>
            <person name="Ivanova N."/>
            <person name="Ovchinnikova G."/>
            <person name="Zeytun A."/>
            <person name="Detter J.C."/>
            <person name="Han C."/>
            <person name="Land M."/>
            <person name="Hauser L."/>
            <person name="Markowitz V."/>
            <person name="Cheng J.-F."/>
            <person name="Hugenholtz P."/>
            <person name="Woyke T."/>
            <person name="Wu D."/>
            <person name="Tindall B."/>
            <person name="Faehnrich R."/>
            <person name="Brambilla E."/>
            <person name="Klenk H.-P."/>
            <person name="Eisen J.A."/>
        </authorList>
    </citation>
    <scope>NUCLEOTIDE SEQUENCE [LARGE SCALE GENOMIC DNA]</scope>
    <source>
        <strain evidence="5">DSM 14238 / LMG 21431 / ACAM 643 / 9-3</strain>
    </source>
</reference>
<feature type="chain" id="PRO_5003682854" description="Secretion system C-terminal sorting domain-containing protein" evidence="2">
    <location>
        <begin position="19"/>
        <end position="492"/>
    </location>
</feature>
<accession>I3YU88</accession>
<evidence type="ECO:0000313" key="5">
    <source>
        <dbReference type="Proteomes" id="UP000006049"/>
    </source>
</evidence>
<dbReference type="InterPro" id="IPR026444">
    <property type="entry name" value="Secre_tail"/>
</dbReference>
<dbReference type="NCBIfam" id="TIGR02608">
    <property type="entry name" value="delta_60_rpt"/>
    <property type="match status" value="6"/>
</dbReference>
<gene>
    <name evidence="4" type="ordered locus">Aeqsu_1057</name>
</gene>
<evidence type="ECO:0000256" key="1">
    <source>
        <dbReference type="ARBA" id="ARBA00022729"/>
    </source>
</evidence>
<sequence length="492" mass="53942">MKTLLLFLIGIVSLVSFGQDGSLDTSFGNGGYVIKDLFEKTNYASVVRQQADGKLILGGLSDVNGNDESSFLRYNPDGSLDTSFASDGVLTTDLQSNLALNFQQNGNLIVSGTLYSTSNMGVIRYFIDGTIDPSFATNGVLTPNLPIGKLSKINVMDDDSILLTGSSYDSNTFSIIFQKYLPNGTLDTSFGTNGTLVNEIGSTSFIVENVKTNSNNTYIIAVENSETNFQVIISKFSPDYILDQDFGTSGVSAFNFGPTIYFPIKKADFDIFGDGSIYIAGGHGICQDVYTSFHAKLKPNGEKDPTFGDNGVKILASTDYLAEQVVIQENNRILISGTYFNCFEWFFVTISRYFSGGFEDPSFNLEDTYQEISFDSMQLLADGKIIMAGTTPWYTGSFGSDFAIVRYNNTVLGVPEFKNQNITVYPNPFNGIFTVQNNFTSEKETYQITDITGKTIDIGELDSEQTQIDLSSAQSGLYFLKTSNGVFRLLKN</sequence>
<feature type="signal peptide" evidence="2">
    <location>
        <begin position="1"/>
        <end position="18"/>
    </location>
</feature>